<keyword evidence="5 6" id="KW-0269">Exonuclease</keyword>
<dbReference type="SUPFAM" id="SSF116842">
    <property type="entry name" value="XseB-like"/>
    <property type="match status" value="1"/>
</dbReference>
<dbReference type="PANTHER" id="PTHR34137:SF1">
    <property type="entry name" value="EXODEOXYRIBONUCLEASE 7 SMALL SUBUNIT"/>
    <property type="match status" value="1"/>
</dbReference>
<comment type="subunit">
    <text evidence="6">Heterooligomer composed of large and small subunits.</text>
</comment>
<dbReference type="Gene3D" id="1.10.287.1040">
    <property type="entry name" value="Exonuclease VII, small subunit"/>
    <property type="match status" value="1"/>
</dbReference>
<name>A0A6L5XYA6_9FIRM</name>
<dbReference type="Proteomes" id="UP000482209">
    <property type="component" value="Unassembled WGS sequence"/>
</dbReference>
<evidence type="ECO:0000256" key="1">
    <source>
        <dbReference type="ARBA" id="ARBA00009998"/>
    </source>
</evidence>
<evidence type="ECO:0000256" key="3">
    <source>
        <dbReference type="ARBA" id="ARBA00022722"/>
    </source>
</evidence>
<dbReference type="PANTHER" id="PTHR34137">
    <property type="entry name" value="EXODEOXYRIBONUCLEASE 7 SMALL SUBUNIT"/>
    <property type="match status" value="1"/>
</dbReference>
<keyword evidence="3 6" id="KW-0540">Nuclease</keyword>
<dbReference type="Pfam" id="PF02609">
    <property type="entry name" value="Exonuc_VII_S"/>
    <property type="match status" value="1"/>
</dbReference>
<sequence>MAKAKSLEDYMEELEKIMNDLEREDLALEEAFKLYHNGMKVLKSCNDAIDKVEKKLIVLEEE</sequence>
<evidence type="ECO:0000256" key="4">
    <source>
        <dbReference type="ARBA" id="ARBA00022801"/>
    </source>
</evidence>
<dbReference type="AlphaFoldDB" id="A0A6L5XYA6"/>
<evidence type="ECO:0000256" key="5">
    <source>
        <dbReference type="ARBA" id="ARBA00022839"/>
    </source>
</evidence>
<organism evidence="8 9">
    <name type="scientific">Velocimicrobium porci</name>
    <dbReference type="NCBI Taxonomy" id="2606634"/>
    <lineage>
        <taxon>Bacteria</taxon>
        <taxon>Bacillati</taxon>
        <taxon>Bacillota</taxon>
        <taxon>Clostridia</taxon>
        <taxon>Lachnospirales</taxon>
        <taxon>Lachnospiraceae</taxon>
        <taxon>Velocimicrobium</taxon>
    </lineage>
</organism>
<keyword evidence="7" id="KW-0175">Coiled coil</keyword>
<reference evidence="8 9" key="1">
    <citation type="submission" date="2019-08" db="EMBL/GenBank/DDBJ databases">
        <title>In-depth cultivation of the pig gut microbiome towards novel bacterial diversity and tailored functional studies.</title>
        <authorList>
            <person name="Wylensek D."/>
            <person name="Hitch T.C.A."/>
            <person name="Clavel T."/>
        </authorList>
    </citation>
    <scope>NUCLEOTIDE SEQUENCE [LARGE SCALE GENOMIC DNA]</scope>
    <source>
        <strain evidence="8 9">WCA-693-APC-MOT-I</strain>
    </source>
</reference>
<dbReference type="GO" id="GO:0006308">
    <property type="term" value="P:DNA catabolic process"/>
    <property type="evidence" value="ECO:0007669"/>
    <property type="project" value="UniProtKB-UniRule"/>
</dbReference>
<dbReference type="PIRSF" id="PIRSF006488">
    <property type="entry name" value="Exonuc_VII_S"/>
    <property type="match status" value="1"/>
</dbReference>
<dbReference type="HAMAP" id="MF_00337">
    <property type="entry name" value="Exonuc_7_S"/>
    <property type="match status" value="1"/>
</dbReference>
<evidence type="ECO:0000313" key="8">
    <source>
        <dbReference type="EMBL" id="MSS63752.1"/>
    </source>
</evidence>
<evidence type="ECO:0000256" key="6">
    <source>
        <dbReference type="HAMAP-Rule" id="MF_00337"/>
    </source>
</evidence>
<comment type="subcellular location">
    <subcellularLocation>
        <location evidence="6">Cytoplasm</location>
    </subcellularLocation>
</comment>
<keyword evidence="4 6" id="KW-0378">Hydrolase</keyword>
<dbReference type="NCBIfam" id="TIGR01280">
    <property type="entry name" value="xseB"/>
    <property type="match status" value="1"/>
</dbReference>
<keyword evidence="2 6" id="KW-0963">Cytoplasm</keyword>
<comment type="similarity">
    <text evidence="1 6">Belongs to the XseB family.</text>
</comment>
<evidence type="ECO:0000313" key="9">
    <source>
        <dbReference type="Proteomes" id="UP000482209"/>
    </source>
</evidence>
<dbReference type="InterPro" id="IPR037004">
    <property type="entry name" value="Exonuc_VII_ssu_sf"/>
</dbReference>
<evidence type="ECO:0000256" key="2">
    <source>
        <dbReference type="ARBA" id="ARBA00022490"/>
    </source>
</evidence>
<keyword evidence="9" id="KW-1185">Reference proteome</keyword>
<dbReference type="GO" id="GO:0005829">
    <property type="term" value="C:cytosol"/>
    <property type="evidence" value="ECO:0007669"/>
    <property type="project" value="TreeGrafter"/>
</dbReference>
<dbReference type="InterPro" id="IPR003761">
    <property type="entry name" value="Exonuc_VII_S"/>
</dbReference>
<dbReference type="GO" id="GO:0008855">
    <property type="term" value="F:exodeoxyribonuclease VII activity"/>
    <property type="evidence" value="ECO:0007669"/>
    <property type="project" value="UniProtKB-UniRule"/>
</dbReference>
<comment type="catalytic activity">
    <reaction evidence="6">
        <text>Exonucleolytic cleavage in either 5'- to 3'- or 3'- to 5'-direction to yield nucleoside 5'-phosphates.</text>
        <dbReference type="EC" id="3.1.11.6"/>
    </reaction>
</comment>
<dbReference type="EMBL" id="VUMT01000009">
    <property type="protein sequence ID" value="MSS63752.1"/>
    <property type="molecule type" value="Genomic_DNA"/>
</dbReference>
<dbReference type="GO" id="GO:0009318">
    <property type="term" value="C:exodeoxyribonuclease VII complex"/>
    <property type="evidence" value="ECO:0007669"/>
    <property type="project" value="UniProtKB-UniRule"/>
</dbReference>
<evidence type="ECO:0000256" key="7">
    <source>
        <dbReference type="SAM" id="Coils"/>
    </source>
</evidence>
<gene>
    <name evidence="6 8" type="primary">xseB</name>
    <name evidence="8" type="ORF">FYJ58_07650</name>
</gene>
<comment type="caution">
    <text evidence="8">The sequence shown here is derived from an EMBL/GenBank/DDBJ whole genome shotgun (WGS) entry which is preliminary data.</text>
</comment>
<comment type="function">
    <text evidence="6">Bidirectionally degrades single-stranded DNA into large acid-insoluble oligonucleotides, which are then degraded further into small acid-soluble oligonucleotides.</text>
</comment>
<proteinExistence type="inferred from homology"/>
<protein>
    <recommendedName>
        <fullName evidence="6">Exodeoxyribonuclease 7 small subunit</fullName>
        <ecNumber evidence="6">3.1.11.6</ecNumber>
    </recommendedName>
    <alternativeName>
        <fullName evidence="6">Exodeoxyribonuclease VII small subunit</fullName>
        <shortName evidence="6">Exonuclease VII small subunit</shortName>
    </alternativeName>
</protein>
<dbReference type="RefSeq" id="WP_154519158.1">
    <property type="nucleotide sequence ID" value="NZ_VUMT01000009.1"/>
</dbReference>
<dbReference type="EC" id="3.1.11.6" evidence="6"/>
<accession>A0A6L5XYA6</accession>
<feature type="coiled-coil region" evidence="7">
    <location>
        <begin position="4"/>
        <end position="62"/>
    </location>
</feature>